<dbReference type="InterPro" id="IPR013324">
    <property type="entry name" value="RNA_pol_sigma_r3/r4-like"/>
</dbReference>
<dbReference type="Gene3D" id="1.10.1740.10">
    <property type="match status" value="1"/>
</dbReference>
<keyword evidence="2" id="KW-0805">Transcription regulation</keyword>
<reference evidence="7 8" key="1">
    <citation type="submission" date="2021-03" db="EMBL/GenBank/DDBJ databases">
        <title>Genomic Encyclopedia of Type Strains, Phase IV (KMG-IV): sequencing the most valuable type-strain genomes for metagenomic binning, comparative biology and taxonomic classification.</title>
        <authorList>
            <person name="Goeker M."/>
        </authorList>
    </citation>
    <scope>NUCLEOTIDE SEQUENCE [LARGE SCALE GENOMIC DNA]</scope>
    <source>
        <strain evidence="7 8">DSM 14349</strain>
    </source>
</reference>
<evidence type="ECO:0000313" key="8">
    <source>
        <dbReference type="Proteomes" id="UP001519272"/>
    </source>
</evidence>
<evidence type="ECO:0000256" key="1">
    <source>
        <dbReference type="ARBA" id="ARBA00010641"/>
    </source>
</evidence>
<comment type="similarity">
    <text evidence="1">Belongs to the sigma-70 factor family. ECF subfamily.</text>
</comment>
<dbReference type="InterPro" id="IPR014284">
    <property type="entry name" value="RNA_pol_sigma-70_dom"/>
</dbReference>
<dbReference type="CDD" id="cd06171">
    <property type="entry name" value="Sigma70_r4"/>
    <property type="match status" value="1"/>
</dbReference>
<feature type="domain" description="RNA polymerase sigma-70 region 2" evidence="5">
    <location>
        <begin position="21"/>
        <end position="89"/>
    </location>
</feature>
<comment type="caution">
    <text evidence="7">The sequence shown here is derived from an EMBL/GenBank/DDBJ whole genome shotgun (WGS) entry which is preliminary data.</text>
</comment>
<dbReference type="SUPFAM" id="SSF88946">
    <property type="entry name" value="Sigma2 domain of RNA polymerase sigma factors"/>
    <property type="match status" value="1"/>
</dbReference>
<dbReference type="Gene3D" id="1.10.10.10">
    <property type="entry name" value="Winged helix-like DNA-binding domain superfamily/Winged helix DNA-binding domain"/>
    <property type="match status" value="1"/>
</dbReference>
<organism evidence="7 8">
    <name type="scientific">Paenibacillus turicensis</name>
    <dbReference type="NCBI Taxonomy" id="160487"/>
    <lineage>
        <taxon>Bacteria</taxon>
        <taxon>Bacillati</taxon>
        <taxon>Bacillota</taxon>
        <taxon>Bacilli</taxon>
        <taxon>Bacillales</taxon>
        <taxon>Paenibacillaceae</taxon>
        <taxon>Paenibacillus</taxon>
    </lineage>
</organism>
<dbReference type="SUPFAM" id="SSF88659">
    <property type="entry name" value="Sigma3 and sigma4 domains of RNA polymerase sigma factors"/>
    <property type="match status" value="1"/>
</dbReference>
<protein>
    <submittedName>
        <fullName evidence="7">RNA polymerase sigma-70 factor (ECF subfamily)</fullName>
    </submittedName>
</protein>
<sequence>MTTHTLAFAACQGDQQAFEQLITTHQEKLYRIAFSYLRNEADSLEAIQEAVCRAWVKCSHIRDPEAFIPWLIRVLINYCIDEQRRQKRTTTSEQIEPVQQSIEMVSVQKMDLQTALDKLKPKYRHVLILKYYHDMTLTDIATILDKPEGTVKTWLHQGLKQVRVQMSRGGIY</sequence>
<proteinExistence type="inferred from homology"/>
<dbReference type="PANTHER" id="PTHR43133">
    <property type="entry name" value="RNA POLYMERASE ECF-TYPE SIGMA FACTO"/>
    <property type="match status" value="1"/>
</dbReference>
<accession>A0ABS4FVG6</accession>
<dbReference type="RefSeq" id="WP_210090171.1">
    <property type="nucleotide sequence ID" value="NZ_JAGGKG010000016.1"/>
</dbReference>
<dbReference type="InterPro" id="IPR007627">
    <property type="entry name" value="RNA_pol_sigma70_r2"/>
</dbReference>
<evidence type="ECO:0000259" key="6">
    <source>
        <dbReference type="Pfam" id="PF08281"/>
    </source>
</evidence>
<feature type="domain" description="RNA polymerase sigma factor 70 region 4 type 2" evidence="6">
    <location>
        <begin position="110"/>
        <end position="161"/>
    </location>
</feature>
<dbReference type="PANTHER" id="PTHR43133:SF51">
    <property type="entry name" value="RNA POLYMERASE SIGMA FACTOR"/>
    <property type="match status" value="1"/>
</dbReference>
<evidence type="ECO:0000256" key="3">
    <source>
        <dbReference type="ARBA" id="ARBA00023082"/>
    </source>
</evidence>
<keyword evidence="4" id="KW-0804">Transcription</keyword>
<dbReference type="InterPro" id="IPR013325">
    <property type="entry name" value="RNA_pol_sigma_r2"/>
</dbReference>
<dbReference type="InterPro" id="IPR013249">
    <property type="entry name" value="RNA_pol_sigma70_r4_t2"/>
</dbReference>
<dbReference type="InterPro" id="IPR039425">
    <property type="entry name" value="RNA_pol_sigma-70-like"/>
</dbReference>
<dbReference type="Pfam" id="PF04542">
    <property type="entry name" value="Sigma70_r2"/>
    <property type="match status" value="1"/>
</dbReference>
<keyword evidence="3" id="KW-0731">Sigma factor</keyword>
<dbReference type="Pfam" id="PF08281">
    <property type="entry name" value="Sigma70_r4_2"/>
    <property type="match status" value="1"/>
</dbReference>
<dbReference type="EMBL" id="JAGGKG010000016">
    <property type="protein sequence ID" value="MBP1906581.1"/>
    <property type="molecule type" value="Genomic_DNA"/>
</dbReference>
<evidence type="ECO:0000256" key="4">
    <source>
        <dbReference type="ARBA" id="ARBA00023163"/>
    </source>
</evidence>
<evidence type="ECO:0000259" key="5">
    <source>
        <dbReference type="Pfam" id="PF04542"/>
    </source>
</evidence>
<dbReference type="NCBIfam" id="TIGR02937">
    <property type="entry name" value="sigma70-ECF"/>
    <property type="match status" value="1"/>
</dbReference>
<evidence type="ECO:0000313" key="7">
    <source>
        <dbReference type="EMBL" id="MBP1906581.1"/>
    </source>
</evidence>
<dbReference type="Proteomes" id="UP001519272">
    <property type="component" value="Unassembled WGS sequence"/>
</dbReference>
<keyword evidence="8" id="KW-1185">Reference proteome</keyword>
<gene>
    <name evidence="7" type="ORF">J2Z32_003243</name>
</gene>
<dbReference type="InterPro" id="IPR036388">
    <property type="entry name" value="WH-like_DNA-bd_sf"/>
</dbReference>
<name>A0ABS4FVG6_9BACL</name>
<evidence type="ECO:0000256" key="2">
    <source>
        <dbReference type="ARBA" id="ARBA00023015"/>
    </source>
</evidence>